<keyword evidence="1" id="KW-0472">Membrane</keyword>
<feature type="transmembrane region" description="Helical" evidence="1">
    <location>
        <begin position="390"/>
        <end position="415"/>
    </location>
</feature>
<evidence type="ECO:0000256" key="1">
    <source>
        <dbReference type="SAM" id="Phobius"/>
    </source>
</evidence>
<organism evidence="2 3">
    <name type="scientific">Fibrobacter succinogenes (strain ATCC 19169 / S85)</name>
    <dbReference type="NCBI Taxonomy" id="59374"/>
    <lineage>
        <taxon>Bacteria</taxon>
        <taxon>Pseudomonadati</taxon>
        <taxon>Fibrobacterota</taxon>
        <taxon>Fibrobacteria</taxon>
        <taxon>Fibrobacterales</taxon>
        <taxon>Fibrobacteraceae</taxon>
        <taxon>Fibrobacter</taxon>
    </lineage>
</organism>
<evidence type="ECO:0000313" key="3">
    <source>
        <dbReference type="Proteomes" id="UP000000517"/>
    </source>
</evidence>
<sequence length="444" mass="51088">MRTKESIALFDGMVGHEDRSRGLEKKLLFLFGFLGTMPIIQIGGFTIFTILLFLVVFFKLLVTRKIWFRSVSFPYVLIVLCSICTVVSCLTSNIPEWWKNAQWTELLWDFFYLFLFLAYTGKQNCGLIINYMRGVFVAAIFQMAWGYFQFVSYYLAHFDVNNFVFVNLLGMVPNASQLMEENLKISGLCWNSGNFAPLMLLGYCLSEKLGLKLLFAGMCCMSGSRTLFLGFIAVIFCEFIRAIYCDFFKNGVKVRRKMLLYVIGILVVVFVGVHNQIVVGKVIGVRDSLSSNVLESQSSARLHARYWTSIPLITKNNSLEKNCFGYGLKSSGYSQVLYFGQYADSKYAWVVECDFINNLWSRGYLGFILLYSWLFYHFIKGARMNYRYGLFFLGLLVEGVTYNVMFNWCWVFLLFCILYKNGLQNLPCLSSSKMNVAEREGLIS</sequence>
<feature type="transmembrane region" description="Helical" evidence="1">
    <location>
        <begin position="28"/>
        <end position="61"/>
    </location>
</feature>
<dbReference type="eggNOG" id="ENOG5034ARW">
    <property type="taxonomic scope" value="Bacteria"/>
</dbReference>
<dbReference type="RefSeq" id="WP_014545707.1">
    <property type="nucleotide sequence ID" value="NC_013410.1"/>
</dbReference>
<reference evidence="3" key="1">
    <citation type="submission" date="2010-08" db="EMBL/GenBank/DDBJ databases">
        <title>Complete sequence of Fibrobacter succinogenes subsp. succinogenes S85.</title>
        <authorList>
            <person name="Durkin A.S."/>
            <person name="Nelson K.E."/>
            <person name="Morrison M."/>
            <person name="Forsberg C.W."/>
            <person name="Wilson D.B."/>
            <person name="Russell J.B."/>
            <person name="Cann I.K.O."/>
            <person name="Mackie R.I."/>
            <person name="White B.A."/>
        </authorList>
    </citation>
    <scope>NUCLEOTIDE SEQUENCE [LARGE SCALE GENOMIC DNA]</scope>
    <source>
        <strain evidence="3">ATCC 19169 / S85</strain>
    </source>
</reference>
<dbReference type="KEGG" id="fsc:FSU_1414"/>
<feature type="transmembrane region" description="Helical" evidence="1">
    <location>
        <begin position="258"/>
        <end position="279"/>
    </location>
</feature>
<feature type="transmembrane region" description="Helical" evidence="1">
    <location>
        <begin position="134"/>
        <end position="156"/>
    </location>
</feature>
<feature type="transmembrane region" description="Helical" evidence="1">
    <location>
        <begin position="106"/>
        <end position="122"/>
    </location>
</feature>
<gene>
    <name evidence="2" type="ordered locus">FSU_1414</name>
</gene>
<name>D9SA75_FIBSS</name>
<keyword evidence="1" id="KW-1133">Transmembrane helix</keyword>
<dbReference type="STRING" id="59374.FSU_1414"/>
<dbReference type="AlphaFoldDB" id="D9SA75"/>
<dbReference type="EMBL" id="CP002158">
    <property type="protein sequence ID" value="ADL25987.1"/>
    <property type="molecule type" value="Genomic_DNA"/>
</dbReference>
<feature type="transmembrane region" description="Helical" evidence="1">
    <location>
        <begin position="213"/>
        <end position="237"/>
    </location>
</feature>
<accession>D9SA75</accession>
<evidence type="ECO:0000313" key="2">
    <source>
        <dbReference type="EMBL" id="ADL25987.1"/>
    </source>
</evidence>
<dbReference type="HOGENOM" id="CLU_643519_0_0_0"/>
<protein>
    <submittedName>
        <fullName evidence="2">Putative membrane protein</fullName>
    </submittedName>
</protein>
<proteinExistence type="predicted"/>
<feature type="transmembrane region" description="Helical" evidence="1">
    <location>
        <begin position="73"/>
        <end position="94"/>
    </location>
</feature>
<keyword evidence="1" id="KW-0812">Transmembrane</keyword>
<feature type="transmembrane region" description="Helical" evidence="1">
    <location>
        <begin position="359"/>
        <end position="378"/>
    </location>
</feature>
<dbReference type="OrthoDB" id="9810265at2"/>
<dbReference type="Proteomes" id="UP000000517">
    <property type="component" value="Chromosome"/>
</dbReference>